<name>A0A0U1KZK5_9FIRM</name>
<dbReference type="Proteomes" id="UP000049855">
    <property type="component" value="Unassembled WGS sequence"/>
</dbReference>
<evidence type="ECO:0000313" key="2">
    <source>
        <dbReference type="Proteomes" id="UP000049855"/>
    </source>
</evidence>
<gene>
    <name evidence="1" type="ORF">SpAn4DRAFT_3307</name>
</gene>
<dbReference type="RefSeq" id="WP_021168533.1">
    <property type="nucleotide sequence ID" value="NZ_CTRP01000011.1"/>
</dbReference>
<evidence type="ECO:0000313" key="1">
    <source>
        <dbReference type="EMBL" id="CQR72847.1"/>
    </source>
</evidence>
<sequence>MWGDQYALKVFQRLNELRAAETLQDISHLPPPKCHELEGNKVGQFAVTTKQPAKLIIKPDHDPIPQKADGGIDRNLVTDIIVLEVEDYHGKKK</sequence>
<dbReference type="AlphaFoldDB" id="A0A0U1KZK5"/>
<reference evidence="2" key="1">
    <citation type="submission" date="2015-03" db="EMBL/GenBank/DDBJ databases">
        <authorList>
            <person name="Nijsse Bart"/>
        </authorList>
    </citation>
    <scope>NUCLEOTIDE SEQUENCE [LARGE SCALE GENOMIC DNA]</scope>
</reference>
<keyword evidence="2" id="KW-1185">Reference proteome</keyword>
<proteinExistence type="predicted"/>
<organism evidence="1 2">
    <name type="scientific">Sporomusa ovata</name>
    <dbReference type="NCBI Taxonomy" id="2378"/>
    <lineage>
        <taxon>Bacteria</taxon>
        <taxon>Bacillati</taxon>
        <taxon>Bacillota</taxon>
        <taxon>Negativicutes</taxon>
        <taxon>Selenomonadales</taxon>
        <taxon>Sporomusaceae</taxon>
        <taxon>Sporomusa</taxon>
    </lineage>
</organism>
<dbReference type="InterPro" id="IPR035093">
    <property type="entry name" value="RelE/ParE_toxin_dom_sf"/>
</dbReference>
<dbReference type="EMBL" id="CTRP01000011">
    <property type="protein sequence ID" value="CQR72847.1"/>
    <property type="molecule type" value="Genomic_DNA"/>
</dbReference>
<accession>A0A0U1KZK5</accession>
<protein>
    <submittedName>
        <fullName evidence="1">HigB toxin protein</fullName>
    </submittedName>
</protein>
<dbReference type="Gene3D" id="3.30.2310.20">
    <property type="entry name" value="RelE-like"/>
    <property type="match status" value="1"/>
</dbReference>